<dbReference type="Proteomes" id="UP000642125">
    <property type="component" value="Unassembled WGS sequence"/>
</dbReference>
<reference evidence="4" key="1">
    <citation type="submission" date="2021-01" db="EMBL/GenBank/DDBJ databases">
        <title>Whole genome shotgun sequence of Cellulomonas pakistanensis NBRC 110800.</title>
        <authorList>
            <person name="Komaki H."/>
            <person name="Tamura T."/>
        </authorList>
    </citation>
    <scope>NUCLEOTIDE SEQUENCE</scope>
    <source>
        <strain evidence="4">NBRC 110800</strain>
    </source>
</reference>
<dbReference type="PIRSF" id="PIRSF033490">
    <property type="entry name" value="MazF"/>
    <property type="match status" value="1"/>
</dbReference>
<dbReference type="Pfam" id="PF02452">
    <property type="entry name" value="PemK_toxin"/>
    <property type="match status" value="1"/>
</dbReference>
<evidence type="ECO:0000256" key="1">
    <source>
        <dbReference type="ARBA" id="ARBA00007521"/>
    </source>
</evidence>
<dbReference type="GO" id="GO:0004521">
    <property type="term" value="F:RNA endonuclease activity"/>
    <property type="evidence" value="ECO:0007669"/>
    <property type="project" value="TreeGrafter"/>
</dbReference>
<sequence length="113" mass="11829">MIARGDICWVDFGVPRGSAPAKRRPSVVVQADDFNRSTIGTVVVVPLTSNTALAAMPGNVLVPQIASGLDRDSVANVSQVTVVSREHVEYPVSALPSGLVHQVDAGLRTVLAL</sequence>
<dbReference type="InterPro" id="IPR011067">
    <property type="entry name" value="Plasmid_toxin/cell-grow_inhib"/>
</dbReference>
<keyword evidence="5" id="KW-1185">Reference proteome</keyword>
<dbReference type="GO" id="GO:0006402">
    <property type="term" value="P:mRNA catabolic process"/>
    <property type="evidence" value="ECO:0007669"/>
    <property type="project" value="TreeGrafter"/>
</dbReference>
<dbReference type="InterPro" id="IPR003477">
    <property type="entry name" value="PemK-like"/>
</dbReference>
<dbReference type="EMBL" id="BONO01000018">
    <property type="protein sequence ID" value="GIG37080.1"/>
    <property type="molecule type" value="Genomic_DNA"/>
</dbReference>
<name>A0A919P9W0_9CELL</name>
<keyword evidence="2" id="KW-1277">Toxin-antitoxin system</keyword>
<keyword evidence="3" id="KW-0378">Hydrolase</keyword>
<protein>
    <recommendedName>
        <fullName evidence="3">mRNA interferase</fullName>
        <ecNumber evidence="3">3.1.-.-</ecNumber>
    </recommendedName>
</protein>
<evidence type="ECO:0000256" key="3">
    <source>
        <dbReference type="PIRNR" id="PIRNR033490"/>
    </source>
</evidence>
<dbReference type="AlphaFoldDB" id="A0A919P9W0"/>
<keyword evidence="3" id="KW-0255">Endonuclease</keyword>
<dbReference type="GO" id="GO:0016075">
    <property type="term" value="P:rRNA catabolic process"/>
    <property type="evidence" value="ECO:0007669"/>
    <property type="project" value="TreeGrafter"/>
</dbReference>
<dbReference type="EC" id="3.1.-.-" evidence="3"/>
<dbReference type="RefSeq" id="WP_275406247.1">
    <property type="nucleotide sequence ID" value="NZ_BONO01000018.1"/>
</dbReference>
<evidence type="ECO:0000313" key="4">
    <source>
        <dbReference type="EMBL" id="GIG37080.1"/>
    </source>
</evidence>
<comment type="similarity">
    <text evidence="1 3">Belongs to the PemK/MazF family.</text>
</comment>
<gene>
    <name evidence="4" type="primary">mazF2</name>
    <name evidence="4" type="ORF">Cpa01nite_24610</name>
</gene>
<dbReference type="GO" id="GO:0016787">
    <property type="term" value="F:hydrolase activity"/>
    <property type="evidence" value="ECO:0007669"/>
    <property type="project" value="UniProtKB-KW"/>
</dbReference>
<evidence type="ECO:0000256" key="2">
    <source>
        <dbReference type="ARBA" id="ARBA00022649"/>
    </source>
</evidence>
<comment type="caution">
    <text evidence="4">The sequence shown here is derived from an EMBL/GenBank/DDBJ whole genome shotgun (WGS) entry which is preliminary data.</text>
</comment>
<evidence type="ECO:0000313" key="5">
    <source>
        <dbReference type="Proteomes" id="UP000642125"/>
    </source>
</evidence>
<dbReference type="SUPFAM" id="SSF50118">
    <property type="entry name" value="Cell growth inhibitor/plasmid maintenance toxic component"/>
    <property type="match status" value="1"/>
</dbReference>
<dbReference type="PANTHER" id="PTHR33988:SF2">
    <property type="entry name" value="ENDORIBONUCLEASE MAZF"/>
    <property type="match status" value="1"/>
</dbReference>
<comment type="function">
    <text evidence="3">Toxic component of a type II toxin-antitoxin (TA) system.</text>
</comment>
<keyword evidence="3" id="KW-0540">Nuclease</keyword>
<dbReference type="Gene3D" id="2.30.30.110">
    <property type="match status" value="1"/>
</dbReference>
<organism evidence="4 5">
    <name type="scientific">Cellulomonas pakistanensis</name>
    <dbReference type="NCBI Taxonomy" id="992287"/>
    <lineage>
        <taxon>Bacteria</taxon>
        <taxon>Bacillati</taxon>
        <taxon>Actinomycetota</taxon>
        <taxon>Actinomycetes</taxon>
        <taxon>Micrococcales</taxon>
        <taxon>Cellulomonadaceae</taxon>
        <taxon>Cellulomonas</taxon>
    </lineage>
</organism>
<dbReference type="GO" id="GO:0003677">
    <property type="term" value="F:DNA binding"/>
    <property type="evidence" value="ECO:0007669"/>
    <property type="project" value="InterPro"/>
</dbReference>
<accession>A0A919P9W0</accession>
<proteinExistence type="inferred from homology"/>
<dbReference type="PANTHER" id="PTHR33988">
    <property type="entry name" value="ENDORIBONUCLEASE MAZF-RELATED"/>
    <property type="match status" value="1"/>
</dbReference>